<dbReference type="OrthoDB" id="3176171at2759"/>
<feature type="binding site" evidence="1">
    <location>
        <begin position="25"/>
        <end position="32"/>
    </location>
    <ligand>
        <name>ATP</name>
        <dbReference type="ChEBI" id="CHEBI:30616"/>
    </ligand>
</feature>
<evidence type="ECO:0000256" key="1">
    <source>
        <dbReference type="PROSITE-ProRule" id="PRU00283"/>
    </source>
</evidence>
<dbReference type="SMART" id="SM00129">
    <property type="entry name" value="KISc"/>
    <property type="match status" value="1"/>
</dbReference>
<dbReference type="GO" id="GO:0003777">
    <property type="term" value="F:microtubule motor activity"/>
    <property type="evidence" value="ECO:0007669"/>
    <property type="project" value="InterPro"/>
</dbReference>
<feature type="domain" description="Kinesin motor" evidence="2">
    <location>
        <begin position="1"/>
        <end position="133"/>
    </location>
</feature>
<sequence length="133" mass="14334">TIFESVGPLVDCAIDGYRVCILAYGQTGSGKTFTMEGDVKSNEHMGITPRAIQRMFERKVTLARDGWAYKFTCYFVEIYNDNIRDLIETSEGYHKAFFAADGGSSSSSTGGGYVPSLGHSGASGTVAGRPQLL</sequence>
<evidence type="ECO:0000313" key="3">
    <source>
        <dbReference type="EMBL" id="CUI14709.1"/>
    </source>
</evidence>
<dbReference type="InterPro" id="IPR001752">
    <property type="entry name" value="Kinesin_motor_dom"/>
</dbReference>
<comment type="similarity">
    <text evidence="1">Belongs to the TRAFAC class myosin-kinesin ATPase superfamily. Kinesin family.</text>
</comment>
<keyword evidence="1" id="KW-0547">Nucleotide-binding</keyword>
<dbReference type="GO" id="GO:0015630">
    <property type="term" value="C:microtubule cytoskeleton"/>
    <property type="evidence" value="ECO:0007669"/>
    <property type="project" value="TreeGrafter"/>
</dbReference>
<feature type="non-terminal residue" evidence="3">
    <location>
        <position position="1"/>
    </location>
</feature>
<dbReference type="Gene3D" id="3.40.850.10">
    <property type="entry name" value="Kinesin motor domain"/>
    <property type="match status" value="1"/>
</dbReference>
<dbReference type="Proteomes" id="UP000051952">
    <property type="component" value="Unassembled WGS sequence"/>
</dbReference>
<protein>
    <submittedName>
        <fullName evidence="3">Kinesin, putative</fullName>
    </submittedName>
</protein>
<dbReference type="SUPFAM" id="SSF52540">
    <property type="entry name" value="P-loop containing nucleoside triphosphate hydrolases"/>
    <property type="match status" value="1"/>
</dbReference>
<dbReference type="PROSITE" id="PS50067">
    <property type="entry name" value="KINESIN_MOTOR_2"/>
    <property type="match status" value="1"/>
</dbReference>
<dbReference type="VEuPathDB" id="TriTrypDB:BSAL_11915"/>
<dbReference type="InterPro" id="IPR027640">
    <property type="entry name" value="Kinesin-like_fam"/>
</dbReference>
<dbReference type="PANTHER" id="PTHR47972:SF28">
    <property type="entry name" value="KINESIN-LIKE PROTEIN KLP-3"/>
    <property type="match status" value="1"/>
</dbReference>
<name>A0A0S4KM84_BODSA</name>
<keyword evidence="1" id="KW-0505">Motor protein</keyword>
<dbReference type="GO" id="GO:0008017">
    <property type="term" value="F:microtubule binding"/>
    <property type="evidence" value="ECO:0007669"/>
    <property type="project" value="InterPro"/>
</dbReference>
<reference evidence="4" key="1">
    <citation type="submission" date="2015-09" db="EMBL/GenBank/DDBJ databases">
        <authorList>
            <consortium name="Pathogen Informatics"/>
        </authorList>
    </citation>
    <scope>NUCLEOTIDE SEQUENCE [LARGE SCALE GENOMIC DNA]</scope>
    <source>
        <strain evidence="4">Lake Konstanz</strain>
    </source>
</reference>
<dbReference type="EMBL" id="CYKH01001589">
    <property type="protein sequence ID" value="CUI14709.1"/>
    <property type="molecule type" value="Genomic_DNA"/>
</dbReference>
<keyword evidence="1" id="KW-0067">ATP-binding</keyword>
<evidence type="ECO:0000259" key="2">
    <source>
        <dbReference type="PROSITE" id="PS50067"/>
    </source>
</evidence>
<keyword evidence="4" id="KW-1185">Reference proteome</keyword>
<organism evidence="3 4">
    <name type="scientific">Bodo saltans</name>
    <name type="common">Flagellated protozoan</name>
    <dbReference type="NCBI Taxonomy" id="75058"/>
    <lineage>
        <taxon>Eukaryota</taxon>
        <taxon>Discoba</taxon>
        <taxon>Euglenozoa</taxon>
        <taxon>Kinetoplastea</taxon>
        <taxon>Metakinetoplastina</taxon>
        <taxon>Eubodonida</taxon>
        <taxon>Bodonidae</taxon>
        <taxon>Bodo</taxon>
    </lineage>
</organism>
<dbReference type="GO" id="GO:0005524">
    <property type="term" value="F:ATP binding"/>
    <property type="evidence" value="ECO:0007669"/>
    <property type="project" value="UniProtKB-UniRule"/>
</dbReference>
<dbReference type="InterPro" id="IPR036961">
    <property type="entry name" value="Kinesin_motor_dom_sf"/>
</dbReference>
<dbReference type="PANTHER" id="PTHR47972">
    <property type="entry name" value="KINESIN-LIKE PROTEIN KLP-3"/>
    <property type="match status" value="1"/>
</dbReference>
<proteinExistence type="inferred from homology"/>
<dbReference type="InterPro" id="IPR027417">
    <property type="entry name" value="P-loop_NTPase"/>
</dbReference>
<dbReference type="AlphaFoldDB" id="A0A0S4KM84"/>
<evidence type="ECO:0000313" key="4">
    <source>
        <dbReference type="Proteomes" id="UP000051952"/>
    </source>
</evidence>
<dbReference type="Pfam" id="PF00225">
    <property type="entry name" value="Kinesin"/>
    <property type="match status" value="1"/>
</dbReference>
<dbReference type="GO" id="GO:0007018">
    <property type="term" value="P:microtubule-based movement"/>
    <property type="evidence" value="ECO:0007669"/>
    <property type="project" value="InterPro"/>
</dbReference>
<accession>A0A0S4KM84</accession>
<gene>
    <name evidence="3" type="ORF">BSAL_11915</name>
</gene>